<dbReference type="Proteomes" id="UP000281118">
    <property type="component" value="Unassembled WGS sequence"/>
</dbReference>
<feature type="domain" description="HTH lysR-type" evidence="5">
    <location>
        <begin position="20"/>
        <end position="77"/>
    </location>
</feature>
<dbReference type="SUPFAM" id="SSF53850">
    <property type="entry name" value="Periplasmic binding protein-like II"/>
    <property type="match status" value="1"/>
</dbReference>
<dbReference type="Gene3D" id="3.40.190.10">
    <property type="entry name" value="Periplasmic binding protein-like II"/>
    <property type="match status" value="2"/>
</dbReference>
<comment type="similarity">
    <text evidence="1">Belongs to the LysR transcriptional regulatory family.</text>
</comment>
<dbReference type="Gene3D" id="1.10.10.10">
    <property type="entry name" value="Winged helix-like DNA-binding domain superfamily/Winged helix DNA-binding domain"/>
    <property type="match status" value="1"/>
</dbReference>
<dbReference type="GO" id="GO:0003700">
    <property type="term" value="F:DNA-binding transcription factor activity"/>
    <property type="evidence" value="ECO:0007669"/>
    <property type="project" value="InterPro"/>
</dbReference>
<sequence length="321" mass="35834">MNEIQLSPTQDRAAINLRRIDLNLLVMFEALVEERSVSKAAARLNLTSSAVSHALRRLREQFKDPLMLRTAEGMVPTPEAVRLAKSFRKAFSEIENAIGVAGEFDPATARRTFLLRVSDYVGILLLPRLCVELCTVAPGVSLSVQSFEMRQPSDRVEYEGVEIRLSVSRGHSVLSASRRILDDRWMVLMRKGHPAASAPLTLDKYLELGHLKVSGVGSSILDELLAERGLARRVMIQVPTWQGMVPVIESTDLIAAMPAHWMGSVLSGSNCVAFPFPLPELALSIDAVWHPRNDHDPGHKWFRELIHQIFQDAHKKSHVND</sequence>
<protein>
    <submittedName>
        <fullName evidence="6">LysR family transcriptional regulator</fullName>
    </submittedName>
</protein>
<evidence type="ECO:0000256" key="3">
    <source>
        <dbReference type="ARBA" id="ARBA00023125"/>
    </source>
</evidence>
<dbReference type="InterPro" id="IPR050389">
    <property type="entry name" value="LysR-type_TF"/>
</dbReference>
<dbReference type="PANTHER" id="PTHR30118">
    <property type="entry name" value="HTH-TYPE TRANSCRIPTIONAL REGULATOR LEUO-RELATED"/>
    <property type="match status" value="1"/>
</dbReference>
<evidence type="ECO:0000313" key="7">
    <source>
        <dbReference type="Proteomes" id="UP000281118"/>
    </source>
</evidence>
<proteinExistence type="inferred from homology"/>
<gene>
    <name evidence="6" type="ORF">EJP67_19395</name>
</gene>
<dbReference type="PANTHER" id="PTHR30118:SF15">
    <property type="entry name" value="TRANSCRIPTIONAL REGULATORY PROTEIN"/>
    <property type="match status" value="1"/>
</dbReference>
<dbReference type="CDD" id="cd08417">
    <property type="entry name" value="PBP2_Nitroaromatics_like"/>
    <property type="match status" value="1"/>
</dbReference>
<dbReference type="InterPro" id="IPR036390">
    <property type="entry name" value="WH_DNA-bd_sf"/>
</dbReference>
<dbReference type="SUPFAM" id="SSF46785">
    <property type="entry name" value="Winged helix' DNA-binding domain"/>
    <property type="match status" value="1"/>
</dbReference>
<dbReference type="PROSITE" id="PS50931">
    <property type="entry name" value="HTH_LYSR"/>
    <property type="match status" value="1"/>
</dbReference>
<dbReference type="InterPro" id="IPR000847">
    <property type="entry name" value="LysR_HTH_N"/>
</dbReference>
<dbReference type="EMBL" id="RXFT01000008">
    <property type="protein sequence ID" value="RUR69224.1"/>
    <property type="molecule type" value="Genomic_DNA"/>
</dbReference>
<keyword evidence="3" id="KW-0238">DNA-binding</keyword>
<dbReference type="InterPro" id="IPR036388">
    <property type="entry name" value="WH-like_DNA-bd_sf"/>
</dbReference>
<name>A0A433MNP0_9BURK</name>
<dbReference type="InterPro" id="IPR037402">
    <property type="entry name" value="YidZ_PBP2"/>
</dbReference>
<organism evidence="6 7">
    <name type="scientific">Variovorax guangxiensis</name>
    <dbReference type="NCBI Taxonomy" id="1775474"/>
    <lineage>
        <taxon>Bacteria</taxon>
        <taxon>Pseudomonadati</taxon>
        <taxon>Pseudomonadota</taxon>
        <taxon>Betaproteobacteria</taxon>
        <taxon>Burkholderiales</taxon>
        <taxon>Comamonadaceae</taxon>
        <taxon>Variovorax</taxon>
    </lineage>
</organism>
<dbReference type="InterPro" id="IPR005119">
    <property type="entry name" value="LysR_subst-bd"/>
</dbReference>
<dbReference type="Pfam" id="PF03466">
    <property type="entry name" value="LysR_substrate"/>
    <property type="match status" value="1"/>
</dbReference>
<accession>A0A433MNP0</accession>
<keyword evidence="4" id="KW-0804">Transcription</keyword>
<dbReference type="Pfam" id="PF00126">
    <property type="entry name" value="HTH_1"/>
    <property type="match status" value="1"/>
</dbReference>
<dbReference type="RefSeq" id="WP_126023340.1">
    <property type="nucleotide sequence ID" value="NZ_RXFT01000008.1"/>
</dbReference>
<evidence type="ECO:0000259" key="5">
    <source>
        <dbReference type="PROSITE" id="PS50931"/>
    </source>
</evidence>
<comment type="caution">
    <text evidence="6">The sequence shown here is derived from an EMBL/GenBank/DDBJ whole genome shotgun (WGS) entry which is preliminary data.</text>
</comment>
<evidence type="ECO:0000256" key="2">
    <source>
        <dbReference type="ARBA" id="ARBA00023015"/>
    </source>
</evidence>
<dbReference type="OrthoDB" id="8893795at2"/>
<keyword evidence="2" id="KW-0805">Transcription regulation</keyword>
<reference evidence="6 7" key="1">
    <citation type="submission" date="2018-12" db="EMBL/GenBank/DDBJ databases">
        <title>The genome sequences of Variovorax guangxiensis DSM 27352.</title>
        <authorList>
            <person name="Gao J."/>
            <person name="Sun J."/>
        </authorList>
    </citation>
    <scope>NUCLEOTIDE SEQUENCE [LARGE SCALE GENOMIC DNA]</scope>
    <source>
        <strain evidence="6 7">DSM 27352</strain>
    </source>
</reference>
<evidence type="ECO:0000256" key="1">
    <source>
        <dbReference type="ARBA" id="ARBA00009437"/>
    </source>
</evidence>
<dbReference type="GO" id="GO:0003677">
    <property type="term" value="F:DNA binding"/>
    <property type="evidence" value="ECO:0007669"/>
    <property type="project" value="UniProtKB-KW"/>
</dbReference>
<dbReference type="AlphaFoldDB" id="A0A433MNP0"/>
<evidence type="ECO:0000256" key="4">
    <source>
        <dbReference type="ARBA" id="ARBA00023163"/>
    </source>
</evidence>
<evidence type="ECO:0000313" key="6">
    <source>
        <dbReference type="EMBL" id="RUR69224.1"/>
    </source>
</evidence>